<comment type="cofactor">
    <cofactor evidence="2">
        <name>Mg(2+)</name>
        <dbReference type="ChEBI" id="CHEBI:18420"/>
    </cofactor>
</comment>
<dbReference type="GO" id="GO:0046872">
    <property type="term" value="F:metal ion binding"/>
    <property type="evidence" value="ECO:0007669"/>
    <property type="project" value="UniProtKB-KW"/>
</dbReference>
<dbReference type="OrthoDB" id="434989at2759"/>
<organism evidence="9 10">
    <name type="scientific">Leptobrachium leishanense</name>
    <name type="common">Leishan spiny toad</name>
    <dbReference type="NCBI Taxonomy" id="445787"/>
    <lineage>
        <taxon>Eukaryota</taxon>
        <taxon>Metazoa</taxon>
        <taxon>Chordata</taxon>
        <taxon>Craniata</taxon>
        <taxon>Vertebrata</taxon>
        <taxon>Euteleostomi</taxon>
        <taxon>Amphibia</taxon>
        <taxon>Batrachia</taxon>
        <taxon>Anura</taxon>
        <taxon>Pelobatoidea</taxon>
        <taxon>Megophryidae</taxon>
        <taxon>Leptobrachium</taxon>
    </lineage>
</organism>
<dbReference type="Gene3D" id="1.10.1410.10">
    <property type="match status" value="1"/>
</dbReference>
<dbReference type="Proteomes" id="UP000694569">
    <property type="component" value="Unplaced"/>
</dbReference>
<evidence type="ECO:0000313" key="9">
    <source>
        <dbReference type="Ensembl" id="ENSLLEP00000037566.1"/>
    </source>
</evidence>
<evidence type="ECO:0000313" key="10">
    <source>
        <dbReference type="Proteomes" id="UP000694569"/>
    </source>
</evidence>
<dbReference type="PANTHER" id="PTHR12271">
    <property type="entry name" value="POLY A POLYMERASE CID PAP -RELATED"/>
    <property type="match status" value="1"/>
</dbReference>
<evidence type="ECO:0000256" key="2">
    <source>
        <dbReference type="ARBA" id="ARBA00001946"/>
    </source>
</evidence>
<dbReference type="Pfam" id="PF03828">
    <property type="entry name" value="PAP_assoc"/>
    <property type="match status" value="1"/>
</dbReference>
<dbReference type="Pfam" id="PF22600">
    <property type="entry name" value="MTPAP-like_central"/>
    <property type="match status" value="1"/>
</dbReference>
<keyword evidence="3" id="KW-0808">Transferase</keyword>
<sequence>MRVVVYPSPAMAACLRTRYLAGVTGRAISTSAVKRQNVSAEEAAAADPEIVKKSFAEIQEERHKQAENTVLISCPQHFNEKKFLKHISQHGQVASHFFYESYTSGPFTTEYVMKHVPNGRVLTQRILSVIGECIDNFGAGCSGVMKILNARCPLVRFSHQPSGLQCDLTLDNRIALRSSELLYLYGNCDPRVKPLVFTLRCWARVHGVTSPIPGAWITNFSLTTMILFFLQKRNPPVIPTLDQLKGLAAKEDKCIVEGNDCTFVCDLNKIPPSKNTESLDTLIGEFLDFYGNFDFSKTTIDIRKGKSQNKPVSSPLYIQNPFEQSLNISKNVNQAQLERFIAITRESAWVYQRGLRSPTETQAWGLAALLHPFLSQHILKAKRKKSPVFANERLKGILESMKADGKVAASK</sequence>
<proteinExistence type="predicted"/>
<evidence type="ECO:0000259" key="8">
    <source>
        <dbReference type="Pfam" id="PF22600"/>
    </source>
</evidence>
<dbReference type="GeneTree" id="ENSGT00940000158582"/>
<evidence type="ECO:0000259" key="6">
    <source>
        <dbReference type="Pfam" id="PF03828"/>
    </source>
</evidence>
<dbReference type="CDD" id="cd05402">
    <property type="entry name" value="NT_PAP_TUTase"/>
    <property type="match status" value="1"/>
</dbReference>
<dbReference type="AlphaFoldDB" id="A0A8C5QGT2"/>
<dbReference type="InterPro" id="IPR043519">
    <property type="entry name" value="NT_sf"/>
</dbReference>
<evidence type="ECO:0000256" key="5">
    <source>
        <dbReference type="ARBA" id="ARBA00022842"/>
    </source>
</evidence>
<name>A0A8C5QGT2_9ANUR</name>
<dbReference type="InterPro" id="IPR054708">
    <property type="entry name" value="MTPAP-like_central"/>
</dbReference>
<dbReference type="SUPFAM" id="SSF81301">
    <property type="entry name" value="Nucleotidyltransferase"/>
    <property type="match status" value="1"/>
</dbReference>
<dbReference type="InterPro" id="IPR041252">
    <property type="entry name" value="RL"/>
</dbReference>
<evidence type="ECO:0000256" key="1">
    <source>
        <dbReference type="ARBA" id="ARBA00001936"/>
    </source>
</evidence>
<dbReference type="GO" id="GO:0031123">
    <property type="term" value="P:RNA 3'-end processing"/>
    <property type="evidence" value="ECO:0007669"/>
    <property type="project" value="TreeGrafter"/>
</dbReference>
<dbReference type="Ensembl" id="ENSLLET00000039009.1">
    <property type="protein sequence ID" value="ENSLLEP00000037566.1"/>
    <property type="gene ID" value="ENSLLEG00000023792.1"/>
</dbReference>
<feature type="domain" description="Poly(A) RNA polymerase mitochondrial-like central palm" evidence="8">
    <location>
        <begin position="118"/>
        <end position="186"/>
    </location>
</feature>
<keyword evidence="4" id="KW-0479">Metal-binding</keyword>
<dbReference type="Pfam" id="PF17797">
    <property type="entry name" value="RL"/>
    <property type="match status" value="1"/>
</dbReference>
<dbReference type="SUPFAM" id="SSF81631">
    <property type="entry name" value="PAP/OAS1 substrate-binding domain"/>
    <property type="match status" value="1"/>
</dbReference>
<keyword evidence="5" id="KW-0460">Magnesium</keyword>
<evidence type="ECO:0000259" key="7">
    <source>
        <dbReference type="Pfam" id="PF17797"/>
    </source>
</evidence>
<dbReference type="GO" id="GO:1990817">
    <property type="term" value="F:poly(A) RNA polymerase activity"/>
    <property type="evidence" value="ECO:0007669"/>
    <property type="project" value="TreeGrafter"/>
</dbReference>
<evidence type="ECO:0000256" key="4">
    <source>
        <dbReference type="ARBA" id="ARBA00022723"/>
    </source>
</evidence>
<dbReference type="GO" id="GO:0005739">
    <property type="term" value="C:mitochondrion"/>
    <property type="evidence" value="ECO:0007669"/>
    <property type="project" value="TreeGrafter"/>
</dbReference>
<feature type="domain" description="RL" evidence="7">
    <location>
        <begin position="54"/>
        <end position="102"/>
    </location>
</feature>
<evidence type="ECO:0000256" key="3">
    <source>
        <dbReference type="ARBA" id="ARBA00022679"/>
    </source>
</evidence>
<reference evidence="9" key="2">
    <citation type="submission" date="2025-09" db="UniProtKB">
        <authorList>
            <consortium name="Ensembl"/>
        </authorList>
    </citation>
    <scope>IDENTIFICATION</scope>
</reference>
<dbReference type="PANTHER" id="PTHR12271:SF133">
    <property type="entry name" value="POLY(A) RNA POLYMERASE, MITOCHONDRIAL"/>
    <property type="match status" value="1"/>
</dbReference>
<gene>
    <name evidence="9" type="primary">MTPAP</name>
</gene>
<protein>
    <submittedName>
        <fullName evidence="9">Mitochondrial poly(A) polymerase</fullName>
    </submittedName>
</protein>
<reference evidence="9" key="1">
    <citation type="submission" date="2025-08" db="UniProtKB">
        <authorList>
            <consortium name="Ensembl"/>
        </authorList>
    </citation>
    <scope>IDENTIFICATION</scope>
</reference>
<accession>A0A8C5QGT2</accession>
<comment type="cofactor">
    <cofactor evidence="1">
        <name>Mn(2+)</name>
        <dbReference type="ChEBI" id="CHEBI:29035"/>
    </cofactor>
</comment>
<feature type="domain" description="PAP-associated" evidence="6">
    <location>
        <begin position="281"/>
        <end position="324"/>
    </location>
</feature>
<keyword evidence="10" id="KW-1185">Reference proteome</keyword>
<dbReference type="Gene3D" id="3.30.460.10">
    <property type="entry name" value="Beta Polymerase, domain 2"/>
    <property type="match status" value="1"/>
</dbReference>
<dbReference type="InterPro" id="IPR002058">
    <property type="entry name" value="PAP_assoc"/>
</dbReference>